<gene>
    <name evidence="1" type="ORF">EOI86_00265</name>
</gene>
<dbReference type="InterPro" id="IPR014710">
    <property type="entry name" value="RmlC-like_jellyroll"/>
</dbReference>
<dbReference type="SUPFAM" id="SSF51182">
    <property type="entry name" value="RmlC-like cupins"/>
    <property type="match status" value="1"/>
</dbReference>
<dbReference type="Pfam" id="PF16867">
    <property type="entry name" value="DMSP_lyase"/>
    <property type="match status" value="1"/>
</dbReference>
<proteinExistence type="predicted"/>
<dbReference type="InterPro" id="IPR011051">
    <property type="entry name" value="RmlC_Cupin_sf"/>
</dbReference>
<name>A0A437QTG5_9PROT</name>
<accession>A0A437QTG5</accession>
<dbReference type="GO" id="GO:0047869">
    <property type="term" value="F:dimethylpropiothetin dethiomethylase activity"/>
    <property type="evidence" value="ECO:0007669"/>
    <property type="project" value="InterPro"/>
</dbReference>
<dbReference type="EMBL" id="SADE01000001">
    <property type="protein sequence ID" value="RVU37776.1"/>
    <property type="molecule type" value="Genomic_DNA"/>
</dbReference>
<dbReference type="InterPro" id="IPR031723">
    <property type="entry name" value="DMSP_lyase"/>
</dbReference>
<comment type="caution">
    <text evidence="1">The sequence shown here is derived from an EMBL/GenBank/DDBJ whole genome shotgun (WGS) entry which is preliminary data.</text>
</comment>
<sequence length="210" mass="22766">MSLGGTRVNAELETILNESWRAVEARTDAISGTGIQRPVAIPKDKPLRTGRIGSDFPVLGHLPNALDVAASHALADLARRFGVLSGKMEWSQNAGYTPENSSRSFLDGYAYASLSGPDGPILCEAPMAGYMLLGPDVHYPDHRHEPREVYLVLTPGAQWSLDSGDWFDVAPGTMIIHNSWQKHAIRTGDTPFLAFAAWLEAGPRSGISWA</sequence>
<dbReference type="AlphaFoldDB" id="A0A437QTG5"/>
<evidence type="ECO:0000313" key="1">
    <source>
        <dbReference type="EMBL" id="RVU37776.1"/>
    </source>
</evidence>
<evidence type="ECO:0000313" key="2">
    <source>
        <dbReference type="Proteomes" id="UP000287447"/>
    </source>
</evidence>
<reference evidence="2" key="1">
    <citation type="submission" date="2019-01" db="EMBL/GenBank/DDBJ databases">
        <title>Gri0909 isolated from a small marine red alga.</title>
        <authorList>
            <person name="Kim J."/>
            <person name="Jeong S.E."/>
            <person name="Jeon C.O."/>
        </authorList>
    </citation>
    <scope>NUCLEOTIDE SEQUENCE [LARGE SCALE GENOMIC DNA]</scope>
    <source>
        <strain evidence="2">Gri0909</strain>
    </source>
</reference>
<organism evidence="1 2">
    <name type="scientific">Hwanghaeella grinnelliae</name>
    <dbReference type="NCBI Taxonomy" id="2500179"/>
    <lineage>
        <taxon>Bacteria</taxon>
        <taxon>Pseudomonadati</taxon>
        <taxon>Pseudomonadota</taxon>
        <taxon>Alphaproteobacteria</taxon>
        <taxon>Rhodospirillales</taxon>
        <taxon>Rhodospirillaceae</taxon>
        <taxon>Hwanghaeella</taxon>
    </lineage>
</organism>
<dbReference type="Proteomes" id="UP000287447">
    <property type="component" value="Unassembled WGS sequence"/>
</dbReference>
<dbReference type="Gene3D" id="2.60.120.10">
    <property type="entry name" value="Jelly Rolls"/>
    <property type="match status" value="1"/>
</dbReference>
<keyword evidence="2" id="KW-1185">Reference proteome</keyword>
<protein>
    <submittedName>
        <fullName evidence="1">Uncharacterized protein</fullName>
    </submittedName>
</protein>